<keyword evidence="1" id="KW-0677">Repeat</keyword>
<reference evidence="4" key="2">
    <citation type="journal article" date="2023" name="Science">
        <title>Genomic signatures of disease resistance in endangered staghorn corals.</title>
        <authorList>
            <person name="Vollmer S.V."/>
            <person name="Selwyn J.D."/>
            <person name="Despard B.A."/>
            <person name="Roesel C.L."/>
        </authorList>
    </citation>
    <scope>NUCLEOTIDE SEQUENCE</scope>
    <source>
        <strain evidence="4">K2</strain>
    </source>
</reference>
<keyword evidence="2 3" id="KW-0040">ANK repeat</keyword>
<feature type="repeat" description="ANK" evidence="3">
    <location>
        <begin position="87"/>
        <end position="119"/>
    </location>
</feature>
<dbReference type="SUPFAM" id="SSF48403">
    <property type="entry name" value="Ankyrin repeat"/>
    <property type="match status" value="1"/>
</dbReference>
<dbReference type="PROSITE" id="PS50297">
    <property type="entry name" value="ANK_REP_REGION"/>
    <property type="match status" value="2"/>
</dbReference>
<dbReference type="InterPro" id="IPR036770">
    <property type="entry name" value="Ankyrin_rpt-contain_sf"/>
</dbReference>
<protein>
    <submittedName>
        <fullName evidence="4">Myotrophin</fullName>
    </submittedName>
</protein>
<evidence type="ECO:0000313" key="4">
    <source>
        <dbReference type="EMBL" id="KAK2554490.1"/>
    </source>
</evidence>
<gene>
    <name evidence="4" type="ORF">P5673_023931</name>
</gene>
<feature type="repeat" description="ANK" evidence="3">
    <location>
        <begin position="120"/>
        <end position="152"/>
    </location>
</feature>
<evidence type="ECO:0000256" key="3">
    <source>
        <dbReference type="PROSITE-ProRule" id="PRU00023"/>
    </source>
</evidence>
<dbReference type="Proteomes" id="UP001249851">
    <property type="component" value="Unassembled WGS sequence"/>
</dbReference>
<proteinExistence type="predicted"/>
<dbReference type="Gene3D" id="1.25.40.20">
    <property type="entry name" value="Ankyrin repeat-containing domain"/>
    <property type="match status" value="1"/>
</dbReference>
<organism evidence="4 5">
    <name type="scientific">Acropora cervicornis</name>
    <name type="common">Staghorn coral</name>
    <dbReference type="NCBI Taxonomy" id="6130"/>
    <lineage>
        <taxon>Eukaryota</taxon>
        <taxon>Metazoa</taxon>
        <taxon>Cnidaria</taxon>
        <taxon>Anthozoa</taxon>
        <taxon>Hexacorallia</taxon>
        <taxon>Scleractinia</taxon>
        <taxon>Astrocoeniina</taxon>
        <taxon>Acroporidae</taxon>
        <taxon>Acropora</taxon>
    </lineage>
</organism>
<dbReference type="AlphaFoldDB" id="A0AAD9Q4A7"/>
<dbReference type="EMBL" id="JARQWQ010000069">
    <property type="protein sequence ID" value="KAK2554490.1"/>
    <property type="molecule type" value="Genomic_DNA"/>
</dbReference>
<dbReference type="PROSITE" id="PS50088">
    <property type="entry name" value="ANK_REPEAT"/>
    <property type="match status" value="2"/>
</dbReference>
<keyword evidence="5" id="KW-1185">Reference proteome</keyword>
<sequence>MCANLKKAAMKTSNFGVVSRKLSDAGVFNVSDEDRLCPDETHPRRRKRSLSLDLQILLQWATTHNDIDTLKSLLESTNVDVNEPGVDGFYPLHRAASTGSLECLQLLVTKGAQLDVRDKDGSSPLDAAVSEGEFDCARFLIEKGANIRDIRDGFTDKDLLRARRVRRRGITL</sequence>
<accession>A0AAD9Q4A7</accession>
<name>A0AAD9Q4A7_ACRCE</name>
<dbReference type="Pfam" id="PF12796">
    <property type="entry name" value="Ank_2"/>
    <property type="match status" value="1"/>
</dbReference>
<dbReference type="InterPro" id="IPR002110">
    <property type="entry name" value="Ankyrin_rpt"/>
</dbReference>
<comment type="caution">
    <text evidence="4">The sequence shown here is derived from an EMBL/GenBank/DDBJ whole genome shotgun (WGS) entry which is preliminary data.</text>
</comment>
<dbReference type="SMART" id="SM00248">
    <property type="entry name" value="ANK"/>
    <property type="match status" value="3"/>
</dbReference>
<dbReference type="PANTHER" id="PTHR24201">
    <property type="entry name" value="ANK_REP_REGION DOMAIN-CONTAINING PROTEIN"/>
    <property type="match status" value="1"/>
</dbReference>
<reference evidence="4" key="1">
    <citation type="journal article" date="2023" name="G3 (Bethesda)">
        <title>Whole genome assembly and annotation of the endangered Caribbean coral Acropora cervicornis.</title>
        <authorList>
            <person name="Selwyn J.D."/>
            <person name="Vollmer S.V."/>
        </authorList>
    </citation>
    <scope>NUCLEOTIDE SEQUENCE</scope>
    <source>
        <strain evidence="4">K2</strain>
    </source>
</reference>
<evidence type="ECO:0000256" key="1">
    <source>
        <dbReference type="ARBA" id="ARBA00022737"/>
    </source>
</evidence>
<evidence type="ECO:0000313" key="5">
    <source>
        <dbReference type="Proteomes" id="UP001249851"/>
    </source>
</evidence>
<dbReference type="InterPro" id="IPR050776">
    <property type="entry name" value="Ank_Repeat/CDKN_Inhibitor"/>
</dbReference>
<evidence type="ECO:0000256" key="2">
    <source>
        <dbReference type="ARBA" id="ARBA00023043"/>
    </source>
</evidence>